<dbReference type="AlphaFoldDB" id="A0A5K3FVG4"/>
<dbReference type="InterPro" id="IPR040167">
    <property type="entry name" value="TF_CP2-like"/>
</dbReference>
<organism evidence="4">
    <name type="scientific">Mesocestoides corti</name>
    <name type="common">Flatworm</name>
    <dbReference type="NCBI Taxonomy" id="53468"/>
    <lineage>
        <taxon>Eukaryota</taxon>
        <taxon>Metazoa</taxon>
        <taxon>Spiralia</taxon>
        <taxon>Lophotrochozoa</taxon>
        <taxon>Platyhelminthes</taxon>
        <taxon>Cestoda</taxon>
        <taxon>Eucestoda</taxon>
        <taxon>Cyclophyllidea</taxon>
        <taxon>Mesocestoididae</taxon>
        <taxon>Mesocestoides</taxon>
    </lineage>
</organism>
<name>A0A5K3FVG4_MESCO</name>
<evidence type="ECO:0000313" key="4">
    <source>
        <dbReference type="WBParaSite" id="MCU_010935-RA"/>
    </source>
</evidence>
<feature type="region of interest" description="Disordered" evidence="1">
    <location>
        <begin position="1"/>
        <end position="115"/>
    </location>
</feature>
<dbReference type="Gene3D" id="1.10.150.50">
    <property type="entry name" value="Transcription Factor, Ets-1"/>
    <property type="match status" value="1"/>
</dbReference>
<evidence type="ECO:0000259" key="3">
    <source>
        <dbReference type="Pfam" id="PF25416"/>
    </source>
</evidence>
<dbReference type="PANTHER" id="PTHR11037">
    <property type="entry name" value="TRANSCRIPTION FACTOR CP2"/>
    <property type="match status" value="1"/>
</dbReference>
<evidence type="ECO:0000256" key="1">
    <source>
        <dbReference type="SAM" id="MobiDB-lite"/>
    </source>
</evidence>
<protein>
    <submittedName>
        <fullName evidence="4">SAM_3 domain-containing protein</fullName>
    </submittedName>
</protein>
<reference evidence="4" key="1">
    <citation type="submission" date="2019-11" db="UniProtKB">
        <authorList>
            <consortium name="WormBaseParasite"/>
        </authorList>
    </citation>
    <scope>IDENTIFICATION</scope>
</reference>
<dbReference type="GO" id="GO:0005634">
    <property type="term" value="C:nucleus"/>
    <property type="evidence" value="ECO:0007669"/>
    <property type="project" value="TreeGrafter"/>
</dbReference>
<feature type="domain" description="GRHL1/CP2 C-terminal" evidence="3">
    <location>
        <begin position="191"/>
        <end position="275"/>
    </location>
</feature>
<dbReference type="PANTHER" id="PTHR11037:SF21">
    <property type="entry name" value="GEMINI, ISOFORM C"/>
    <property type="match status" value="1"/>
</dbReference>
<feature type="compositionally biased region" description="Acidic residues" evidence="1">
    <location>
        <begin position="67"/>
        <end position="88"/>
    </location>
</feature>
<feature type="compositionally biased region" description="Low complexity" evidence="1">
    <location>
        <begin position="1"/>
        <end position="12"/>
    </location>
</feature>
<dbReference type="InterPro" id="IPR057520">
    <property type="entry name" value="GRHL1/CP2_C"/>
</dbReference>
<feature type="compositionally biased region" description="Polar residues" evidence="1">
    <location>
        <begin position="99"/>
        <end position="115"/>
    </location>
</feature>
<dbReference type="InterPro" id="IPR013761">
    <property type="entry name" value="SAM/pointed_sf"/>
</dbReference>
<dbReference type="Pfam" id="PF18016">
    <property type="entry name" value="SAM_3"/>
    <property type="match status" value="1"/>
</dbReference>
<dbReference type="WBParaSite" id="MCU_010935-RA">
    <property type="protein sequence ID" value="MCU_010935-RA"/>
    <property type="gene ID" value="MCU_010935"/>
</dbReference>
<dbReference type="InterPro" id="IPR041418">
    <property type="entry name" value="SAM_3"/>
</dbReference>
<dbReference type="Pfam" id="PF25416">
    <property type="entry name" value="GRHL1_C"/>
    <property type="match status" value="1"/>
</dbReference>
<feature type="compositionally biased region" description="Polar residues" evidence="1">
    <location>
        <begin position="42"/>
        <end position="64"/>
    </location>
</feature>
<feature type="domain" description="SAM" evidence="2">
    <location>
        <begin position="132"/>
        <end position="182"/>
    </location>
</feature>
<feature type="compositionally biased region" description="Polar residues" evidence="1">
    <location>
        <begin position="23"/>
        <end position="35"/>
    </location>
</feature>
<evidence type="ECO:0000259" key="2">
    <source>
        <dbReference type="Pfam" id="PF18016"/>
    </source>
</evidence>
<dbReference type="GO" id="GO:0000978">
    <property type="term" value="F:RNA polymerase II cis-regulatory region sequence-specific DNA binding"/>
    <property type="evidence" value="ECO:0007669"/>
    <property type="project" value="TreeGrafter"/>
</dbReference>
<accession>A0A5K3FVG4</accession>
<sequence length="281" mass="30598">RLIRHASASQAPPSVPPVPLVTSDYSSQAPGNESGNGLLRRPSTSSEASQLIPSDKSSLPPSQTKSEDEEEEGVAEEDAGDEGDDEGEGGATVVVASPPTHSIPSTWARSSGRSSVGNTRRVRAFRADMSRTAVGSWLRASGFGSLRSKFAKFSGADMLRLGRRDLVLLCGAVEGIRLSNAIMQKPPRPICTIFVRKESESIFHAIYLYQQTEAELRIRLLSYLKLNHSTHNVVIVMKTPHNFDVAITDEVVSYFDDQSCFTVHAQEPDAEKKVTVSIKKM</sequence>
<dbReference type="GO" id="GO:0001228">
    <property type="term" value="F:DNA-binding transcription activator activity, RNA polymerase II-specific"/>
    <property type="evidence" value="ECO:0007669"/>
    <property type="project" value="TreeGrafter"/>
</dbReference>
<proteinExistence type="predicted"/>